<dbReference type="SUPFAM" id="SSF48208">
    <property type="entry name" value="Six-hairpin glycosidases"/>
    <property type="match status" value="1"/>
</dbReference>
<sequence length="702" mass="76022">MTDMTIPTVDDLASDVLTHRFDDMFNPPGLTNFLGAVQVDHDIVAVRSVNFPPFGHGDTVTGTLYLDGRLFRSYGRPVHVVWRPDRVDRRTEVDGIRIETTTACPPGVTGVVVDIRVTNTGSATRTMSLGLAVASSVTEQAPWRRSIPPSEPNTLTPVAGAPAVIGRAGQTAARSVQGLDARAARGSTATVSAEAGAPRMLTADLVLSPGETTEIGYVHVLAGSDSAAMDTFDELARDVPLAITDAETVWNRQLEAAFTAGSGEFSGSMPILHTTCEPLRRLYWWGVLGVIWFRRDSAASVLGRTYDTLTPRYWQTTTFIWDYSLSSLVHALLDPEPMRRHIEHWVATDIHTHFGTEWQTGGPVGNWYSVNDYAMTRLVRDYVRFSGDRAFLTHPLAAAGAGEQPLSSHVVQWSEAWKQLRRGSRLADYGEIDNLLECVSTYVHEVASLNAANVWCMRAAAEMVELGGDAAAAQRLRGEAERLVDDVLELYAPGSGFFHARYPDGTLVPVRHCYDFATVGTTIPDDVPPEQRAEMVEFFQRELQTPSWMRALSPYDADATYSLRPDHQWNGAYPAWPADAARALVAMGAGDVALDWLPGLARTANQGPCGQAHFVEEAAAPVNGGAVKSPPQFPYLIDWACSSAGAWAALVIESLFGVSVSLDGTVTATPIVGRLDPQARLSGLVVGGTSYDIAADGSVQVR</sequence>
<name>A0A6L9S277_9ACTN</name>
<organism evidence="1 2">
    <name type="scientific">Phytoactinopolyspora halotolerans</name>
    <dbReference type="NCBI Taxonomy" id="1981512"/>
    <lineage>
        <taxon>Bacteria</taxon>
        <taxon>Bacillati</taxon>
        <taxon>Actinomycetota</taxon>
        <taxon>Actinomycetes</taxon>
        <taxon>Jiangellales</taxon>
        <taxon>Jiangellaceae</taxon>
        <taxon>Phytoactinopolyspora</taxon>
    </lineage>
</organism>
<dbReference type="AlphaFoldDB" id="A0A6L9S277"/>
<proteinExistence type="predicted"/>
<evidence type="ECO:0000313" key="1">
    <source>
        <dbReference type="EMBL" id="NED98733.1"/>
    </source>
</evidence>
<accession>A0A6L9S277</accession>
<dbReference type="EMBL" id="JAAGOA010000001">
    <property type="protein sequence ID" value="NED98733.1"/>
    <property type="molecule type" value="Genomic_DNA"/>
</dbReference>
<gene>
    <name evidence="1" type="ORF">G1H10_00955</name>
</gene>
<dbReference type="InterPro" id="IPR012341">
    <property type="entry name" value="6hp_glycosidase-like_sf"/>
</dbReference>
<dbReference type="Gene3D" id="1.50.10.10">
    <property type="match status" value="1"/>
</dbReference>
<dbReference type="RefSeq" id="WP_163731334.1">
    <property type="nucleotide sequence ID" value="NZ_JAAGOA010000001.1"/>
</dbReference>
<protein>
    <recommendedName>
        <fullName evidence="3">Alpha-L-rhamnosidase six-hairpin glycosidase domain-containing protein</fullName>
    </recommendedName>
</protein>
<keyword evidence="2" id="KW-1185">Reference proteome</keyword>
<reference evidence="1 2" key="1">
    <citation type="submission" date="2020-02" db="EMBL/GenBank/DDBJ databases">
        <authorList>
            <person name="Li X.-J."/>
            <person name="Han X.-M."/>
        </authorList>
    </citation>
    <scope>NUCLEOTIDE SEQUENCE [LARGE SCALE GENOMIC DNA]</scope>
    <source>
        <strain evidence="1 2">CCTCC AB 2017055</strain>
    </source>
</reference>
<comment type="caution">
    <text evidence="1">The sequence shown here is derived from an EMBL/GenBank/DDBJ whole genome shotgun (WGS) entry which is preliminary data.</text>
</comment>
<evidence type="ECO:0008006" key="3">
    <source>
        <dbReference type="Google" id="ProtNLM"/>
    </source>
</evidence>
<evidence type="ECO:0000313" key="2">
    <source>
        <dbReference type="Proteomes" id="UP000475214"/>
    </source>
</evidence>
<dbReference type="GO" id="GO:0005975">
    <property type="term" value="P:carbohydrate metabolic process"/>
    <property type="evidence" value="ECO:0007669"/>
    <property type="project" value="InterPro"/>
</dbReference>
<dbReference type="InterPro" id="IPR008928">
    <property type="entry name" value="6-hairpin_glycosidase_sf"/>
</dbReference>
<dbReference type="Proteomes" id="UP000475214">
    <property type="component" value="Unassembled WGS sequence"/>
</dbReference>